<evidence type="ECO:0000256" key="3">
    <source>
        <dbReference type="PROSITE-ProRule" id="PRU00339"/>
    </source>
</evidence>
<sequence length="1061" mass="123224">MNPPNKPKSLQDILKQRQQSGFVGREEQVNLFRKNLELPLEDSRRHFLFNIWGQGGVGKTTLLRQFRQIVEGAKIIPAYVDEGEKSVPEVMGRLAEDLEQQGHKLGQFTERYKVYRQKRQELETDPEAPQGFSAFVGKTVAKAGMGMAKQVPGSGAVFGLINEDAVATQAGEWTAYVAKKLANKDEVRLVQEPVEVLTPLFLEDISKIAQKSGLGLFFDTYERSEEFLDSWLREILDGRHGEIPANILMIIAGRQELDKNHWAFYEGLMVRFPLEPFTEAEAQQYLTRKGITNSRVIEVILRLSGKLPLLVATLAAETPSDPSQVGDPSGTAVERFLKWIDDPKRRQLAVDAALPLCLNRDVLAKLRGEEEADGLFSWLKEMPFIDERTDGWAYHDVVKTQMLRHKRLVSPQSWADLHGKLADYYDTLRNNLHLEEDKKQRDPAWQNYTLNVLYHGLCQSPQRSLPAALNEFLAALKNQRSFAKRWAERMIQAGRDTEIAEIQRWGEQLTNGLKAYEEKQYEIAAEMFTALLSNSFLEVKWRAVALDWRGDIYTQSKQYSKALEDLTEAIKLVPDEAEYLSDRGKTYRLMELYQEALQDFDHAIELSPQYNRAIANRGLTYRVMKLYEEALQDYDRAIELNPKYDWAIASRGVTYRLMERYPEALQDFDRAIELNPKSDWAIAARGETYRLMKCYPEALQDFDHAIELNPKYDWAIASRGQTYHLMKCYPEALQNLDRAIELNPKLDWAITSRGQTYKAMERYPEALQDFDHAIELNPKYDWAIANRGVTYKATERYQEALQDFDHAIELNPKYDWAIAQRGETYRLMERYPEALQDFDRAIELNPQYHWAIAQRGQTYKAMERYSEALQDFDRTIELNPQYHWAIAQRGQIYDLMERYSEALQDFDRAIELNPKHDWAIYRRGEIYLLLKQYNQALADFNLAIELESNDIWYFYVRALAYQALQEEQKAKADFNIAIQMAQQKYQKNSQDWRNTFNLALYYLTAGNFEQAESLYNDALSKGLPADIIREAIRDIDIFLTVFPNYESAICMRELLQSSLKI</sequence>
<evidence type="ECO:0000256" key="1">
    <source>
        <dbReference type="ARBA" id="ARBA00022737"/>
    </source>
</evidence>
<gene>
    <name evidence="4" type="ORF">NIES21_25030</name>
</gene>
<dbReference type="InterPro" id="IPR011990">
    <property type="entry name" value="TPR-like_helical_dom_sf"/>
</dbReference>
<dbReference type="Pfam" id="PF13414">
    <property type="entry name" value="TPR_11"/>
    <property type="match status" value="1"/>
</dbReference>
<keyword evidence="5" id="KW-1185">Reference proteome</keyword>
<feature type="repeat" description="TPR" evidence="3">
    <location>
        <begin position="917"/>
        <end position="950"/>
    </location>
</feature>
<dbReference type="SUPFAM" id="SSF52540">
    <property type="entry name" value="P-loop containing nucleoside triphosphate hydrolases"/>
    <property type="match status" value="1"/>
</dbReference>
<feature type="repeat" description="TPR" evidence="3">
    <location>
        <begin position="713"/>
        <end position="746"/>
    </location>
</feature>
<dbReference type="PROSITE" id="PS50293">
    <property type="entry name" value="TPR_REGION"/>
    <property type="match status" value="2"/>
</dbReference>
<dbReference type="GO" id="GO:0046813">
    <property type="term" value="P:receptor-mediated virion attachment to host cell"/>
    <property type="evidence" value="ECO:0007669"/>
    <property type="project" value="TreeGrafter"/>
</dbReference>
<feature type="repeat" description="TPR" evidence="3">
    <location>
        <begin position="577"/>
        <end position="610"/>
    </location>
</feature>
<dbReference type="SMART" id="SM00028">
    <property type="entry name" value="TPR"/>
    <property type="match status" value="13"/>
</dbReference>
<evidence type="ECO:0000313" key="4">
    <source>
        <dbReference type="EMBL" id="BAY16673.1"/>
    </source>
</evidence>
<dbReference type="Gene3D" id="1.25.40.10">
    <property type="entry name" value="Tetratricopeptide repeat domain"/>
    <property type="match status" value="6"/>
</dbReference>
<feature type="repeat" description="TPR" evidence="3">
    <location>
        <begin position="781"/>
        <end position="814"/>
    </location>
</feature>
<feature type="repeat" description="TPR" evidence="3">
    <location>
        <begin position="611"/>
        <end position="644"/>
    </location>
</feature>
<feature type="repeat" description="TPR" evidence="3">
    <location>
        <begin position="543"/>
        <end position="576"/>
    </location>
</feature>
<feature type="repeat" description="TPR" evidence="3">
    <location>
        <begin position="815"/>
        <end position="848"/>
    </location>
</feature>
<feature type="repeat" description="TPR" evidence="3">
    <location>
        <begin position="679"/>
        <end position="712"/>
    </location>
</feature>
<dbReference type="InterPro" id="IPR027417">
    <property type="entry name" value="P-loop_NTPase"/>
</dbReference>
<reference evidence="4 5" key="1">
    <citation type="submission" date="2017-06" db="EMBL/GenBank/DDBJ databases">
        <title>Genome sequencing of cyanobaciteial culture collection at National Institute for Environmental Studies (NIES).</title>
        <authorList>
            <person name="Hirose Y."/>
            <person name="Shimura Y."/>
            <person name="Fujisawa T."/>
            <person name="Nakamura Y."/>
            <person name="Kawachi M."/>
        </authorList>
    </citation>
    <scope>NUCLEOTIDE SEQUENCE [LARGE SCALE GENOMIC DNA]</scope>
    <source>
        <strain evidence="4 5">NIES-21</strain>
    </source>
</reference>
<keyword evidence="1" id="KW-0677">Repeat</keyword>
<dbReference type="Gene3D" id="3.40.50.300">
    <property type="entry name" value="P-loop containing nucleotide triphosphate hydrolases"/>
    <property type="match status" value="1"/>
</dbReference>
<feature type="repeat" description="TPR" evidence="3">
    <location>
        <begin position="645"/>
        <end position="678"/>
    </location>
</feature>
<accession>A0A1Z4GGN1</accession>
<dbReference type="InterPro" id="IPR019734">
    <property type="entry name" value="TPR_rpt"/>
</dbReference>
<dbReference type="Pfam" id="PF00515">
    <property type="entry name" value="TPR_1"/>
    <property type="match status" value="6"/>
</dbReference>
<proteinExistence type="predicted"/>
<dbReference type="Pfam" id="PF13181">
    <property type="entry name" value="TPR_8"/>
    <property type="match status" value="2"/>
</dbReference>
<dbReference type="GO" id="GO:0009279">
    <property type="term" value="C:cell outer membrane"/>
    <property type="evidence" value="ECO:0007669"/>
    <property type="project" value="TreeGrafter"/>
</dbReference>
<name>A0A1Z4GGN1_9CYAN</name>
<dbReference type="PANTHER" id="PTHR44858">
    <property type="entry name" value="TETRATRICOPEPTIDE REPEAT PROTEIN 6"/>
    <property type="match status" value="1"/>
</dbReference>
<feature type="repeat" description="TPR" evidence="3">
    <location>
        <begin position="849"/>
        <end position="882"/>
    </location>
</feature>
<keyword evidence="2 3" id="KW-0802">TPR repeat</keyword>
<protein>
    <submittedName>
        <fullName evidence="4">Tetratricopeptide repeat protein</fullName>
    </submittedName>
</protein>
<dbReference type="InterPro" id="IPR050498">
    <property type="entry name" value="Ycf3"/>
</dbReference>
<dbReference type="Proteomes" id="UP000218287">
    <property type="component" value="Chromosome"/>
</dbReference>
<feature type="repeat" description="TPR" evidence="3">
    <location>
        <begin position="747"/>
        <end position="780"/>
    </location>
</feature>
<dbReference type="PANTHER" id="PTHR44858:SF1">
    <property type="entry name" value="UDP-N-ACETYLGLUCOSAMINE--PEPTIDE N-ACETYLGLUCOSAMINYLTRANSFERASE SPINDLY-RELATED"/>
    <property type="match status" value="1"/>
</dbReference>
<evidence type="ECO:0000313" key="5">
    <source>
        <dbReference type="Proteomes" id="UP000218287"/>
    </source>
</evidence>
<dbReference type="AlphaFoldDB" id="A0A1Z4GGN1"/>
<evidence type="ECO:0000256" key="2">
    <source>
        <dbReference type="ARBA" id="ARBA00022803"/>
    </source>
</evidence>
<dbReference type="SUPFAM" id="SSF48452">
    <property type="entry name" value="TPR-like"/>
    <property type="match status" value="2"/>
</dbReference>
<feature type="repeat" description="TPR" evidence="3">
    <location>
        <begin position="883"/>
        <end position="916"/>
    </location>
</feature>
<dbReference type="OrthoDB" id="9814944at2"/>
<dbReference type="EMBL" id="AP018174">
    <property type="protein sequence ID" value="BAY16673.1"/>
    <property type="molecule type" value="Genomic_DNA"/>
</dbReference>
<dbReference type="PROSITE" id="PS50005">
    <property type="entry name" value="TPR"/>
    <property type="match status" value="12"/>
</dbReference>
<organism evidence="4 5">
    <name type="scientific">Anabaenopsis circularis NIES-21</name>
    <dbReference type="NCBI Taxonomy" id="1085406"/>
    <lineage>
        <taxon>Bacteria</taxon>
        <taxon>Bacillati</taxon>
        <taxon>Cyanobacteriota</taxon>
        <taxon>Cyanophyceae</taxon>
        <taxon>Nostocales</taxon>
        <taxon>Nodulariaceae</taxon>
        <taxon>Anabaenopsis</taxon>
    </lineage>
</organism>